<dbReference type="Proteomes" id="UP000267049">
    <property type="component" value="Unassembled WGS sequence"/>
</dbReference>
<dbReference type="AlphaFoldDB" id="A0A3M8SR89"/>
<organism evidence="1 2">
    <name type="scientific">Montanilutibacter psychrotolerans</name>
    <dbReference type="NCBI Taxonomy" id="1327343"/>
    <lineage>
        <taxon>Bacteria</taxon>
        <taxon>Pseudomonadati</taxon>
        <taxon>Pseudomonadota</taxon>
        <taxon>Gammaproteobacteria</taxon>
        <taxon>Lysobacterales</taxon>
        <taxon>Lysobacteraceae</taxon>
        <taxon>Montanilutibacter</taxon>
    </lineage>
</organism>
<sequence length="76" mass="8150">MNDELRMPMFLPQRSRKAIVLRTLRVDGAAPQGRAPQATTNAAAGIRRAGCPPRPVHTPVGSGWQQAPVRHVATTG</sequence>
<comment type="caution">
    <text evidence="1">The sequence shown here is derived from an EMBL/GenBank/DDBJ whole genome shotgun (WGS) entry which is preliminary data.</text>
</comment>
<proteinExistence type="predicted"/>
<name>A0A3M8SR89_9GAMM</name>
<accession>A0A3M8SR89</accession>
<reference evidence="1 2" key="1">
    <citation type="submission" date="2018-11" db="EMBL/GenBank/DDBJ databases">
        <title>Lysobacter cryohumiis sp. nov., isolated from soil in the Tianshan Mountains, Xinjiang, China.</title>
        <authorList>
            <person name="Luo Y."/>
            <person name="Sheng H."/>
        </authorList>
    </citation>
    <scope>NUCLEOTIDE SEQUENCE [LARGE SCALE GENOMIC DNA]</scope>
    <source>
        <strain evidence="1 2">ZS60</strain>
    </source>
</reference>
<protein>
    <submittedName>
        <fullName evidence="1">Uncharacterized protein</fullName>
    </submittedName>
</protein>
<gene>
    <name evidence="1" type="ORF">EER27_10875</name>
</gene>
<dbReference type="RefSeq" id="WP_123088108.1">
    <property type="nucleotide sequence ID" value="NZ_RIBS01000004.1"/>
</dbReference>
<keyword evidence="2" id="KW-1185">Reference proteome</keyword>
<evidence type="ECO:0000313" key="1">
    <source>
        <dbReference type="EMBL" id="RNF83851.1"/>
    </source>
</evidence>
<dbReference type="EMBL" id="RIBS01000004">
    <property type="protein sequence ID" value="RNF83851.1"/>
    <property type="molecule type" value="Genomic_DNA"/>
</dbReference>
<evidence type="ECO:0000313" key="2">
    <source>
        <dbReference type="Proteomes" id="UP000267049"/>
    </source>
</evidence>